<dbReference type="Proteomes" id="UP000680656">
    <property type="component" value="Chromosome"/>
</dbReference>
<keyword evidence="11" id="KW-1185">Reference proteome</keyword>
<dbReference type="CDD" id="cd04187">
    <property type="entry name" value="DPM1_like_bac"/>
    <property type="match status" value="1"/>
</dbReference>
<sequence length="313" mass="36048">MNTWKIDFSIVIPVFNSENTLDELISRIIGTIINITQNYEIILIDDCSSDKSWQKLKEIYKKYNNIKIIHLQRNFGQHNAIVCGFNYAKGKYIITMDDDLQNPPEEIPKLIDKIGEGFSVVYGKYYIKHHSRLENFFSKRFQMLIYYTLDIPDSIFISSFTIFTADVVKNMTSINTSYVLLPALMRGSVPANKIANVDVTHYPRKVGRSNYNMMKYFSLSLKLIINYSTLPLLLIGVIGVIISFSSFGYGIYILYRYLVDPINTLMGWNSIMVTLTFLGGIILLSIAIIGEYLRRILIEVSYGQQYVIGEMEF</sequence>
<organism evidence="10 11">
    <name type="scientific">Methanospirillum purgamenti</name>
    <dbReference type="NCBI Taxonomy" id="2834276"/>
    <lineage>
        <taxon>Archaea</taxon>
        <taxon>Methanobacteriati</taxon>
        <taxon>Methanobacteriota</taxon>
        <taxon>Stenosarchaea group</taxon>
        <taxon>Methanomicrobia</taxon>
        <taxon>Methanomicrobiales</taxon>
        <taxon>Methanospirillaceae</taxon>
        <taxon>Methanospirillum</taxon>
    </lineage>
</organism>
<dbReference type="AlphaFoldDB" id="A0A8E7EHE3"/>
<keyword evidence="2" id="KW-0328">Glycosyltransferase</keyword>
<accession>A0A8E7EHE3</accession>
<evidence type="ECO:0000256" key="1">
    <source>
        <dbReference type="ARBA" id="ARBA00022475"/>
    </source>
</evidence>
<dbReference type="InterPro" id="IPR001173">
    <property type="entry name" value="Glyco_trans_2-like"/>
</dbReference>
<evidence type="ECO:0000256" key="2">
    <source>
        <dbReference type="ARBA" id="ARBA00022676"/>
    </source>
</evidence>
<protein>
    <submittedName>
        <fullName evidence="10">Glycosyltransferase family 2 protein</fullName>
    </submittedName>
</protein>
<evidence type="ECO:0000256" key="3">
    <source>
        <dbReference type="ARBA" id="ARBA00022679"/>
    </source>
</evidence>
<evidence type="ECO:0000313" key="10">
    <source>
        <dbReference type="EMBL" id="QVV89233.1"/>
    </source>
</evidence>
<evidence type="ECO:0000313" key="11">
    <source>
        <dbReference type="Proteomes" id="UP000680656"/>
    </source>
</evidence>
<proteinExistence type="predicted"/>
<gene>
    <name evidence="10" type="ORF">KHC33_01465</name>
</gene>
<dbReference type="InterPro" id="IPR029044">
    <property type="entry name" value="Nucleotide-diphossugar_trans"/>
</dbReference>
<keyword evidence="4 8" id="KW-0812">Transmembrane</keyword>
<dbReference type="EMBL" id="CP075546">
    <property type="protein sequence ID" value="QVV89233.1"/>
    <property type="molecule type" value="Genomic_DNA"/>
</dbReference>
<evidence type="ECO:0000256" key="4">
    <source>
        <dbReference type="ARBA" id="ARBA00022692"/>
    </source>
</evidence>
<dbReference type="GO" id="GO:0099621">
    <property type="term" value="F:undecaprenyl-phosphate 4-deoxy-4-formamido-L-arabinose transferase activity"/>
    <property type="evidence" value="ECO:0007669"/>
    <property type="project" value="TreeGrafter"/>
</dbReference>
<keyword evidence="6 8" id="KW-1133">Transmembrane helix</keyword>
<name>A0A8E7EHE3_9EURY</name>
<dbReference type="Gene3D" id="3.90.550.10">
    <property type="entry name" value="Spore Coat Polysaccharide Biosynthesis Protein SpsA, Chain A"/>
    <property type="match status" value="1"/>
</dbReference>
<evidence type="ECO:0000259" key="9">
    <source>
        <dbReference type="Pfam" id="PF00535"/>
    </source>
</evidence>
<dbReference type="InterPro" id="IPR050256">
    <property type="entry name" value="Glycosyltransferase_2"/>
</dbReference>
<feature type="domain" description="Glycosyltransferase 2-like" evidence="9">
    <location>
        <begin position="9"/>
        <end position="168"/>
    </location>
</feature>
<keyword evidence="5" id="KW-0448">Lipopolysaccharide biosynthesis</keyword>
<feature type="transmembrane region" description="Helical" evidence="8">
    <location>
        <begin position="232"/>
        <end position="255"/>
    </location>
</feature>
<keyword evidence="3 10" id="KW-0808">Transferase</keyword>
<evidence type="ECO:0000256" key="8">
    <source>
        <dbReference type="SAM" id="Phobius"/>
    </source>
</evidence>
<keyword evidence="7 8" id="KW-0472">Membrane</keyword>
<dbReference type="GeneID" id="65095811"/>
<dbReference type="GO" id="GO:0005886">
    <property type="term" value="C:plasma membrane"/>
    <property type="evidence" value="ECO:0007669"/>
    <property type="project" value="TreeGrafter"/>
</dbReference>
<dbReference type="PANTHER" id="PTHR48090">
    <property type="entry name" value="UNDECAPRENYL-PHOSPHATE 4-DEOXY-4-FORMAMIDO-L-ARABINOSE TRANSFERASE-RELATED"/>
    <property type="match status" value="1"/>
</dbReference>
<evidence type="ECO:0000256" key="5">
    <source>
        <dbReference type="ARBA" id="ARBA00022985"/>
    </source>
</evidence>
<dbReference type="SUPFAM" id="SSF53448">
    <property type="entry name" value="Nucleotide-diphospho-sugar transferases"/>
    <property type="match status" value="1"/>
</dbReference>
<evidence type="ECO:0000256" key="6">
    <source>
        <dbReference type="ARBA" id="ARBA00022989"/>
    </source>
</evidence>
<reference evidence="10 11" key="1">
    <citation type="submission" date="2021-05" db="EMBL/GenBank/DDBJ databases">
        <title>A novel Methanospirillum isolate from a pyrite-forming mixed culture.</title>
        <authorList>
            <person name="Bunk B."/>
            <person name="Sproer C."/>
            <person name="Spring S."/>
            <person name="Pester M."/>
        </authorList>
    </citation>
    <scope>NUCLEOTIDE SEQUENCE [LARGE SCALE GENOMIC DNA]</scope>
    <source>
        <strain evidence="10 11">J.3.6.1-F.2.7.3</strain>
    </source>
</reference>
<dbReference type="Pfam" id="PF00535">
    <property type="entry name" value="Glycos_transf_2"/>
    <property type="match status" value="1"/>
</dbReference>
<keyword evidence="1" id="KW-1003">Cell membrane</keyword>
<dbReference type="KEGG" id="mrtj:KHC33_01465"/>
<evidence type="ECO:0000256" key="7">
    <source>
        <dbReference type="ARBA" id="ARBA00023136"/>
    </source>
</evidence>
<dbReference type="RefSeq" id="WP_214420033.1">
    <property type="nucleotide sequence ID" value="NZ_CP075546.1"/>
</dbReference>
<feature type="transmembrane region" description="Helical" evidence="8">
    <location>
        <begin position="267"/>
        <end position="289"/>
    </location>
</feature>
<dbReference type="PANTHER" id="PTHR48090:SF3">
    <property type="entry name" value="UNDECAPRENYL-PHOSPHATE 4-DEOXY-4-FORMAMIDO-L-ARABINOSE TRANSFERASE"/>
    <property type="match status" value="1"/>
</dbReference>